<organism evidence="3 4">
    <name type="scientific">Rotaria sordida</name>
    <dbReference type="NCBI Taxonomy" id="392033"/>
    <lineage>
        <taxon>Eukaryota</taxon>
        <taxon>Metazoa</taxon>
        <taxon>Spiralia</taxon>
        <taxon>Gnathifera</taxon>
        <taxon>Rotifera</taxon>
        <taxon>Eurotatoria</taxon>
        <taxon>Bdelloidea</taxon>
        <taxon>Philodinida</taxon>
        <taxon>Philodinidae</taxon>
        <taxon>Rotaria</taxon>
    </lineage>
</organism>
<name>A0A820FWE2_9BILA</name>
<dbReference type="InterPro" id="IPR009057">
    <property type="entry name" value="Homeodomain-like_sf"/>
</dbReference>
<keyword evidence="1" id="KW-0371">Homeobox</keyword>
<dbReference type="GO" id="GO:0005634">
    <property type="term" value="C:nucleus"/>
    <property type="evidence" value="ECO:0007669"/>
    <property type="project" value="UniProtKB-SubCell"/>
</dbReference>
<comment type="caution">
    <text evidence="3">The sequence shown here is derived from an EMBL/GenBank/DDBJ whole genome shotgun (WGS) entry which is preliminary data.</text>
</comment>
<dbReference type="GO" id="GO:0003677">
    <property type="term" value="F:DNA binding"/>
    <property type="evidence" value="ECO:0007669"/>
    <property type="project" value="UniProtKB-KW"/>
</dbReference>
<dbReference type="AlphaFoldDB" id="A0A820FWE2"/>
<accession>A0A820FWE2</accession>
<feature type="non-terminal residue" evidence="3">
    <location>
        <position position="1"/>
    </location>
</feature>
<protein>
    <recommendedName>
        <fullName evidence="2">Homeobox domain-containing protein</fullName>
    </recommendedName>
</protein>
<dbReference type="Gene3D" id="1.10.10.60">
    <property type="entry name" value="Homeodomain-like"/>
    <property type="match status" value="1"/>
</dbReference>
<comment type="subcellular location">
    <subcellularLocation>
        <location evidence="1">Nucleus</location>
    </subcellularLocation>
</comment>
<gene>
    <name evidence="3" type="ORF">JBS370_LOCUS39322</name>
</gene>
<feature type="domain" description="Homeobox" evidence="2">
    <location>
        <begin position="9"/>
        <end position="50"/>
    </location>
</feature>
<dbReference type="EMBL" id="CAJOBD010026516">
    <property type="protein sequence ID" value="CAF4268006.1"/>
    <property type="molecule type" value="Genomic_DNA"/>
</dbReference>
<dbReference type="Pfam" id="PF00046">
    <property type="entry name" value="Homeodomain"/>
    <property type="match status" value="1"/>
</dbReference>
<keyword evidence="1" id="KW-0238">DNA-binding</keyword>
<reference evidence="3" key="1">
    <citation type="submission" date="2021-02" db="EMBL/GenBank/DDBJ databases">
        <authorList>
            <person name="Nowell W R."/>
        </authorList>
    </citation>
    <scope>NUCLEOTIDE SEQUENCE</scope>
</reference>
<dbReference type="CDD" id="cd00086">
    <property type="entry name" value="homeodomain"/>
    <property type="match status" value="1"/>
</dbReference>
<keyword evidence="1" id="KW-0539">Nucleus</keyword>
<evidence type="ECO:0000256" key="1">
    <source>
        <dbReference type="RuleBase" id="RU000682"/>
    </source>
</evidence>
<evidence type="ECO:0000259" key="2">
    <source>
        <dbReference type="Pfam" id="PF00046"/>
    </source>
</evidence>
<proteinExistence type="predicted"/>
<sequence>EVHQGKTRHFSSEQIRIFEEHFCKINKYVSKQAIDDFSTRTQLKPAQIRI</sequence>
<dbReference type="SUPFAM" id="SSF46689">
    <property type="entry name" value="Homeodomain-like"/>
    <property type="match status" value="1"/>
</dbReference>
<evidence type="ECO:0000313" key="4">
    <source>
        <dbReference type="Proteomes" id="UP000663836"/>
    </source>
</evidence>
<evidence type="ECO:0000313" key="3">
    <source>
        <dbReference type="EMBL" id="CAF4268006.1"/>
    </source>
</evidence>
<dbReference type="Proteomes" id="UP000663836">
    <property type="component" value="Unassembled WGS sequence"/>
</dbReference>
<dbReference type="InterPro" id="IPR001356">
    <property type="entry name" value="HD"/>
</dbReference>